<dbReference type="RefSeq" id="WP_347924220.1">
    <property type="nucleotide sequence ID" value="NZ_CP157199.1"/>
</dbReference>
<dbReference type="AlphaFoldDB" id="A0AAU7BTB2"/>
<keyword evidence="1" id="KW-0812">Transmembrane</keyword>
<keyword evidence="1" id="KW-0472">Membrane</keyword>
<name>A0AAU7BTB2_9FLAO</name>
<gene>
    <name evidence="2" type="ORF">ABGB03_01420</name>
</gene>
<reference evidence="2" key="1">
    <citation type="submission" date="2024-05" db="EMBL/GenBank/DDBJ databases">
        <title>Pontimicrobium maritimus sp. nov., isolated form sea water.</title>
        <authorList>
            <person name="Muhammad N."/>
            <person name="Vuong T.Q."/>
            <person name="Han H.L."/>
            <person name="Kim S.-G."/>
        </authorList>
    </citation>
    <scope>NUCLEOTIDE SEQUENCE</scope>
    <source>
        <strain evidence="2">SW4</strain>
    </source>
</reference>
<evidence type="ECO:0000256" key="1">
    <source>
        <dbReference type="SAM" id="Phobius"/>
    </source>
</evidence>
<keyword evidence="1" id="KW-1133">Transmembrane helix</keyword>
<protein>
    <submittedName>
        <fullName evidence="2">DUF4199 domain-containing protein</fullName>
    </submittedName>
</protein>
<feature type="transmembrane region" description="Helical" evidence="1">
    <location>
        <begin position="141"/>
        <end position="165"/>
    </location>
</feature>
<feature type="transmembrane region" description="Helical" evidence="1">
    <location>
        <begin position="5"/>
        <end position="25"/>
    </location>
</feature>
<dbReference type="EMBL" id="CP157199">
    <property type="protein sequence ID" value="XBG61579.1"/>
    <property type="molecule type" value="Genomic_DNA"/>
</dbReference>
<dbReference type="Pfam" id="PF13858">
    <property type="entry name" value="DUF4199"/>
    <property type="match status" value="1"/>
</dbReference>
<sequence length="169" mass="18514">MKKTVLKYGSYGLLTGVVLFLVSILVTKSLDYSLQEILGYVTMVATLSFIFFGIKHYRDKVNNGVVSFGKSLLIGLLISALVGVGVAIADYIYTTVVNPDFAQEYLDRTIAILETEYSGAELEAKKAELTQQMKDYGGSGFMATLMFVTVVIIGFIISLISGLILQRKN</sequence>
<feature type="transmembrane region" description="Helical" evidence="1">
    <location>
        <begin position="37"/>
        <end position="54"/>
    </location>
</feature>
<dbReference type="InterPro" id="IPR025250">
    <property type="entry name" value="DUF4199"/>
</dbReference>
<proteinExistence type="predicted"/>
<organism evidence="2">
    <name type="scientific">Pontimicrobium sp. SW4</name>
    <dbReference type="NCBI Taxonomy" id="3153519"/>
    <lineage>
        <taxon>Bacteria</taxon>
        <taxon>Pseudomonadati</taxon>
        <taxon>Bacteroidota</taxon>
        <taxon>Flavobacteriia</taxon>
        <taxon>Flavobacteriales</taxon>
        <taxon>Flavobacteriaceae</taxon>
        <taxon>Pontimicrobium</taxon>
    </lineage>
</organism>
<evidence type="ECO:0000313" key="2">
    <source>
        <dbReference type="EMBL" id="XBG61579.1"/>
    </source>
</evidence>
<feature type="transmembrane region" description="Helical" evidence="1">
    <location>
        <begin position="74"/>
        <end position="93"/>
    </location>
</feature>
<accession>A0AAU7BTB2</accession>